<evidence type="ECO:0000256" key="3">
    <source>
        <dbReference type="ARBA" id="ARBA00010199"/>
    </source>
</evidence>
<dbReference type="InterPro" id="IPR050222">
    <property type="entry name" value="MATE_MdtK"/>
</dbReference>
<dbReference type="OrthoDB" id="62420at2"/>
<dbReference type="NCBIfam" id="TIGR00797">
    <property type="entry name" value="matE"/>
    <property type="match status" value="1"/>
</dbReference>
<dbReference type="EMBL" id="JPME01000006">
    <property type="protein sequence ID" value="KEZ91252.1"/>
    <property type="molecule type" value="Genomic_DNA"/>
</dbReference>
<evidence type="ECO:0000256" key="1">
    <source>
        <dbReference type="ARBA" id="ARBA00003408"/>
    </source>
</evidence>
<comment type="subcellular location">
    <subcellularLocation>
        <location evidence="2">Cell membrane</location>
        <topology evidence="2">Multi-pass membrane protein</topology>
    </subcellularLocation>
</comment>
<feature type="transmembrane region" description="Helical" evidence="13">
    <location>
        <begin position="84"/>
        <end position="105"/>
    </location>
</feature>
<evidence type="ECO:0000256" key="4">
    <source>
        <dbReference type="ARBA" id="ARBA00020268"/>
    </source>
</evidence>
<dbReference type="PANTHER" id="PTHR43298:SF2">
    <property type="entry name" value="FMN_FAD EXPORTER YEEO-RELATED"/>
    <property type="match status" value="1"/>
</dbReference>
<evidence type="ECO:0000256" key="13">
    <source>
        <dbReference type="SAM" id="Phobius"/>
    </source>
</evidence>
<feature type="transmembrane region" description="Helical" evidence="13">
    <location>
        <begin position="310"/>
        <end position="330"/>
    </location>
</feature>
<evidence type="ECO:0000256" key="11">
    <source>
        <dbReference type="ARBA" id="ARBA00023136"/>
    </source>
</evidence>
<dbReference type="RefSeq" id="WP_038278179.1">
    <property type="nucleotide sequence ID" value="NZ_JPME01000006.1"/>
</dbReference>
<evidence type="ECO:0000313" key="14">
    <source>
        <dbReference type="EMBL" id="KEZ91252.1"/>
    </source>
</evidence>
<sequence length="440" mass="47306">MFTRKDLMKLLAPLIVEQILIVLVGMVNVVMAAAVGEASVSGVSLVESINILIIQMLSALATGGAVISSQYLGKKQSENACKAAGQLIGVTTVLSVLVTLIALAGRGSLLKAIFGSVDESVMNAAVVYFWITALSYPFVAVYNSCAALFRSMGNSKASMAVSLVVNTVNVGGNAVCVYGLHMGVTGLAWPTLFCRIAAAVVMLFMIQSPDNVLRINRLDDLKPNIPMIKKILSIGIPNGLENGMFQFGKLALQSLVSSLGTAAIASYAVASNLVTLLYLPGNAIGLGLITIVGQCVGAGEKKEAKRYTRLLVGTNYGILLLLCTVMIVFSDQLASVYNLSGEAAKISSRMVVLHSYAMIVWPLAFTIPYALRASMDAKFTMVVSIFSMWLFRIAFAYFFVRVMNTGVMGVWYGMFIDWIFRAVLFGWRFRGIEKRAVSVS</sequence>
<dbReference type="GO" id="GO:0006811">
    <property type="term" value="P:monoatomic ion transport"/>
    <property type="evidence" value="ECO:0007669"/>
    <property type="project" value="UniProtKB-KW"/>
</dbReference>
<evidence type="ECO:0000256" key="10">
    <source>
        <dbReference type="ARBA" id="ARBA00023065"/>
    </source>
</evidence>
<organism evidence="14 15">
    <name type="scientific">Lacrimispora celerecrescens</name>
    <dbReference type="NCBI Taxonomy" id="29354"/>
    <lineage>
        <taxon>Bacteria</taxon>
        <taxon>Bacillati</taxon>
        <taxon>Bacillota</taxon>
        <taxon>Clostridia</taxon>
        <taxon>Lachnospirales</taxon>
        <taxon>Lachnospiraceae</taxon>
        <taxon>Lacrimispora</taxon>
    </lineage>
</organism>
<evidence type="ECO:0000256" key="7">
    <source>
        <dbReference type="ARBA" id="ARBA00022475"/>
    </source>
</evidence>
<comment type="similarity">
    <text evidence="3">Belongs to the multi antimicrobial extrusion (MATE) (TC 2.A.66.1) family.</text>
</comment>
<dbReference type="GO" id="GO:0005886">
    <property type="term" value="C:plasma membrane"/>
    <property type="evidence" value="ECO:0007669"/>
    <property type="project" value="UniProtKB-SubCell"/>
</dbReference>
<keyword evidence="7" id="KW-1003">Cell membrane</keyword>
<dbReference type="AlphaFoldDB" id="A0A084JQL8"/>
<keyword evidence="10" id="KW-0406">Ion transport</keyword>
<keyword evidence="15" id="KW-1185">Reference proteome</keyword>
<evidence type="ECO:0000256" key="8">
    <source>
        <dbReference type="ARBA" id="ARBA00022692"/>
    </source>
</evidence>
<feature type="transmembrane region" description="Helical" evidence="13">
    <location>
        <begin position="383"/>
        <end position="403"/>
    </location>
</feature>
<comment type="function">
    <text evidence="1">Multidrug efflux pump.</text>
</comment>
<feature type="transmembrane region" description="Helical" evidence="13">
    <location>
        <begin position="48"/>
        <end position="72"/>
    </location>
</feature>
<evidence type="ECO:0000256" key="9">
    <source>
        <dbReference type="ARBA" id="ARBA00022989"/>
    </source>
</evidence>
<keyword evidence="5" id="KW-0813">Transport</keyword>
<evidence type="ECO:0000256" key="5">
    <source>
        <dbReference type="ARBA" id="ARBA00022448"/>
    </source>
</evidence>
<dbReference type="PIRSF" id="PIRSF006603">
    <property type="entry name" value="DinF"/>
    <property type="match status" value="1"/>
</dbReference>
<feature type="transmembrane region" description="Helical" evidence="13">
    <location>
        <begin position="350"/>
        <end position="371"/>
    </location>
</feature>
<reference evidence="14 15" key="1">
    <citation type="submission" date="2014-07" db="EMBL/GenBank/DDBJ databases">
        <title>Draft genome of Clostridium celerecrescens 152B isolated from sediments associated with methane hydrate from Krishna Godavari basin.</title>
        <authorList>
            <person name="Honkalas V.S."/>
            <person name="Dabir A.P."/>
            <person name="Arora P."/>
            <person name="Dhakephalkar P.K."/>
        </authorList>
    </citation>
    <scope>NUCLEOTIDE SEQUENCE [LARGE SCALE GENOMIC DNA]</scope>
    <source>
        <strain evidence="14 15">152B</strain>
    </source>
</reference>
<evidence type="ECO:0000256" key="2">
    <source>
        <dbReference type="ARBA" id="ARBA00004651"/>
    </source>
</evidence>
<feature type="transmembrane region" description="Helical" evidence="13">
    <location>
        <begin position="187"/>
        <end position="206"/>
    </location>
</feature>
<evidence type="ECO:0000256" key="12">
    <source>
        <dbReference type="ARBA" id="ARBA00031636"/>
    </source>
</evidence>
<keyword evidence="6" id="KW-0050">Antiport</keyword>
<feature type="transmembrane region" description="Helical" evidence="13">
    <location>
        <begin position="409"/>
        <end position="427"/>
    </location>
</feature>
<keyword evidence="11 13" id="KW-0472">Membrane</keyword>
<feature type="transmembrane region" description="Helical" evidence="13">
    <location>
        <begin position="276"/>
        <end position="298"/>
    </location>
</feature>
<dbReference type="Pfam" id="PF01554">
    <property type="entry name" value="MatE"/>
    <property type="match status" value="2"/>
</dbReference>
<comment type="caution">
    <text evidence="14">The sequence shown here is derived from an EMBL/GenBank/DDBJ whole genome shotgun (WGS) entry which is preliminary data.</text>
</comment>
<evidence type="ECO:0000256" key="6">
    <source>
        <dbReference type="ARBA" id="ARBA00022449"/>
    </source>
</evidence>
<evidence type="ECO:0000313" key="15">
    <source>
        <dbReference type="Proteomes" id="UP000028525"/>
    </source>
</evidence>
<dbReference type="PANTHER" id="PTHR43298">
    <property type="entry name" value="MULTIDRUG RESISTANCE PROTEIN NORM-RELATED"/>
    <property type="match status" value="1"/>
</dbReference>
<keyword evidence="8 13" id="KW-0812">Transmembrane</keyword>
<dbReference type="InterPro" id="IPR048279">
    <property type="entry name" value="MdtK-like"/>
</dbReference>
<feature type="transmembrane region" description="Helical" evidence="13">
    <location>
        <begin position="125"/>
        <end position="149"/>
    </location>
</feature>
<protein>
    <recommendedName>
        <fullName evidence="4">Probable multidrug resistance protein NorM</fullName>
    </recommendedName>
    <alternativeName>
        <fullName evidence="12">Multidrug-efflux transporter</fullName>
    </alternativeName>
</protein>
<accession>A0A084JQL8</accession>
<proteinExistence type="inferred from homology"/>
<name>A0A084JQL8_9FIRM</name>
<dbReference type="InterPro" id="IPR002528">
    <property type="entry name" value="MATE_fam"/>
</dbReference>
<dbReference type="Proteomes" id="UP000028525">
    <property type="component" value="Unassembled WGS sequence"/>
</dbReference>
<dbReference type="CDD" id="cd13137">
    <property type="entry name" value="MATE_NorM_like"/>
    <property type="match status" value="1"/>
</dbReference>
<feature type="transmembrane region" description="Helical" evidence="13">
    <location>
        <begin position="250"/>
        <end position="270"/>
    </location>
</feature>
<dbReference type="STRING" id="29354.IO98_04180"/>
<dbReference type="GO" id="GO:0042910">
    <property type="term" value="F:xenobiotic transmembrane transporter activity"/>
    <property type="evidence" value="ECO:0007669"/>
    <property type="project" value="InterPro"/>
</dbReference>
<keyword evidence="9 13" id="KW-1133">Transmembrane helix</keyword>
<dbReference type="GO" id="GO:0015297">
    <property type="term" value="F:antiporter activity"/>
    <property type="evidence" value="ECO:0007669"/>
    <property type="project" value="UniProtKB-KW"/>
</dbReference>
<gene>
    <name evidence="14" type="ORF">IO98_04180</name>
</gene>
<feature type="transmembrane region" description="Helical" evidence="13">
    <location>
        <begin position="161"/>
        <end position="181"/>
    </location>
</feature>